<proteinExistence type="predicted"/>
<comment type="caution">
    <text evidence="1">The sequence shown here is derived from an EMBL/GenBank/DDBJ whole genome shotgun (WGS) entry which is preliminary data.</text>
</comment>
<sequence>MPPLLPRAALLLLLAGCTQFPEIDARVPPSEREGDAPRLIPLQPLLARADAAAEDSRVSSQTGAALSARAAALAAR</sequence>
<dbReference type="EMBL" id="JAMYXC010000092">
    <property type="protein sequence ID" value="MCP1168148.1"/>
    <property type="molecule type" value="Genomic_DNA"/>
</dbReference>
<feature type="non-terminal residue" evidence="1">
    <location>
        <position position="76"/>
    </location>
</feature>
<dbReference type="AlphaFoldDB" id="A0A9X2JNB8"/>
<evidence type="ECO:0000313" key="1">
    <source>
        <dbReference type="EMBL" id="MCP1168148.1"/>
    </source>
</evidence>
<organism evidence="1 2">
    <name type="scientific">Limimaricola litoreus</name>
    <dbReference type="NCBI Taxonomy" id="2955316"/>
    <lineage>
        <taxon>Bacteria</taxon>
        <taxon>Pseudomonadati</taxon>
        <taxon>Pseudomonadota</taxon>
        <taxon>Alphaproteobacteria</taxon>
        <taxon>Rhodobacterales</taxon>
        <taxon>Paracoccaceae</taxon>
        <taxon>Limimaricola</taxon>
    </lineage>
</organism>
<reference evidence="1" key="1">
    <citation type="submission" date="2022-06" db="EMBL/GenBank/DDBJ databases">
        <title>Limimaricola sediminis sp. nov., isolated from an intertidal sediment.</title>
        <authorList>
            <person name="Shao X."/>
        </authorList>
    </citation>
    <scope>NUCLEOTIDE SEQUENCE</scope>
    <source>
        <strain evidence="1">ASW11-118</strain>
    </source>
</reference>
<gene>
    <name evidence="1" type="ORF">NHG85_06345</name>
</gene>
<dbReference type="Proteomes" id="UP001139477">
    <property type="component" value="Unassembled WGS sequence"/>
</dbReference>
<protein>
    <submittedName>
        <fullName evidence="1">Uncharacterized protein</fullName>
    </submittedName>
</protein>
<evidence type="ECO:0000313" key="2">
    <source>
        <dbReference type="Proteomes" id="UP001139477"/>
    </source>
</evidence>
<keyword evidence="2" id="KW-1185">Reference proteome</keyword>
<name>A0A9X2JNB8_9RHOB</name>
<dbReference type="RefSeq" id="WP_253330860.1">
    <property type="nucleotide sequence ID" value="NZ_JAMYXC010000092.1"/>
</dbReference>
<accession>A0A9X2JNB8</accession>